<evidence type="ECO:0000313" key="2">
    <source>
        <dbReference type="Proteomes" id="UP001221142"/>
    </source>
</evidence>
<dbReference type="EMBL" id="JARKIF010000023">
    <property type="protein sequence ID" value="KAJ7616063.1"/>
    <property type="molecule type" value="Genomic_DNA"/>
</dbReference>
<dbReference type="InterPro" id="IPR036291">
    <property type="entry name" value="NAD(P)-bd_dom_sf"/>
</dbReference>
<reference evidence="1" key="1">
    <citation type="submission" date="2023-03" db="EMBL/GenBank/DDBJ databases">
        <title>Massive genome expansion in bonnet fungi (Mycena s.s.) driven by repeated elements and novel gene families across ecological guilds.</title>
        <authorList>
            <consortium name="Lawrence Berkeley National Laboratory"/>
            <person name="Harder C.B."/>
            <person name="Miyauchi S."/>
            <person name="Viragh M."/>
            <person name="Kuo A."/>
            <person name="Thoen E."/>
            <person name="Andreopoulos B."/>
            <person name="Lu D."/>
            <person name="Skrede I."/>
            <person name="Drula E."/>
            <person name="Henrissat B."/>
            <person name="Morin E."/>
            <person name="Kohler A."/>
            <person name="Barry K."/>
            <person name="LaButti K."/>
            <person name="Morin E."/>
            <person name="Salamov A."/>
            <person name="Lipzen A."/>
            <person name="Mereny Z."/>
            <person name="Hegedus B."/>
            <person name="Baldrian P."/>
            <person name="Stursova M."/>
            <person name="Weitz H."/>
            <person name="Taylor A."/>
            <person name="Grigoriev I.V."/>
            <person name="Nagy L.G."/>
            <person name="Martin F."/>
            <person name="Kauserud H."/>
        </authorList>
    </citation>
    <scope>NUCLEOTIDE SEQUENCE</scope>
    <source>
        <strain evidence="1">9284</strain>
    </source>
</reference>
<dbReference type="Proteomes" id="UP001221142">
    <property type="component" value="Unassembled WGS sequence"/>
</dbReference>
<dbReference type="AlphaFoldDB" id="A0AAD7FFS8"/>
<comment type="caution">
    <text evidence="1">The sequence shown here is derived from an EMBL/GenBank/DDBJ whole genome shotgun (WGS) entry which is preliminary data.</text>
</comment>
<keyword evidence="2" id="KW-1185">Reference proteome</keyword>
<accession>A0AAD7FFS8</accession>
<sequence length="51" mass="5357">MFSHATSVFKGKVDVVFANAGVAAPGFPHRRAGPPNITSIQVNLVGVVYTM</sequence>
<evidence type="ECO:0000313" key="1">
    <source>
        <dbReference type="EMBL" id="KAJ7616063.1"/>
    </source>
</evidence>
<proteinExistence type="predicted"/>
<dbReference type="SUPFAM" id="SSF51735">
    <property type="entry name" value="NAD(P)-binding Rossmann-fold domains"/>
    <property type="match status" value="1"/>
</dbReference>
<protein>
    <submittedName>
        <fullName evidence="1">Uncharacterized protein</fullName>
    </submittedName>
</protein>
<gene>
    <name evidence="1" type="ORF">FB45DRAFT_1035219</name>
</gene>
<organism evidence="1 2">
    <name type="scientific">Roridomyces roridus</name>
    <dbReference type="NCBI Taxonomy" id="1738132"/>
    <lineage>
        <taxon>Eukaryota</taxon>
        <taxon>Fungi</taxon>
        <taxon>Dikarya</taxon>
        <taxon>Basidiomycota</taxon>
        <taxon>Agaricomycotina</taxon>
        <taxon>Agaricomycetes</taxon>
        <taxon>Agaricomycetidae</taxon>
        <taxon>Agaricales</taxon>
        <taxon>Marasmiineae</taxon>
        <taxon>Mycenaceae</taxon>
        <taxon>Roridomyces</taxon>
    </lineage>
</organism>
<name>A0AAD7FFS8_9AGAR</name>